<keyword evidence="4" id="KW-0949">S-adenosyl-L-methionine</keyword>
<dbReference type="Pfam" id="PF02676">
    <property type="entry name" value="TYW3"/>
    <property type="match status" value="1"/>
</dbReference>
<evidence type="ECO:0000256" key="7">
    <source>
        <dbReference type="ARBA" id="ARBA00049400"/>
    </source>
</evidence>
<accession>A0ABP0VWM1</accession>
<evidence type="ECO:0000256" key="4">
    <source>
        <dbReference type="ARBA" id="ARBA00022691"/>
    </source>
</evidence>
<dbReference type="Pfam" id="PF24681">
    <property type="entry name" value="Kelch_KLHDC2_KLHL20_DRC7"/>
    <property type="match status" value="1"/>
</dbReference>
<evidence type="ECO:0000313" key="11">
    <source>
        <dbReference type="Proteomes" id="UP001497444"/>
    </source>
</evidence>
<evidence type="ECO:0000256" key="2">
    <source>
        <dbReference type="ARBA" id="ARBA00022603"/>
    </source>
</evidence>
<evidence type="ECO:0000313" key="10">
    <source>
        <dbReference type="EMBL" id="CAK9258888.1"/>
    </source>
</evidence>
<feature type="domain" description="SAM-dependent methyltransferase TRM5/TYW2-type" evidence="9">
    <location>
        <begin position="744"/>
        <end position="1003"/>
    </location>
</feature>
<gene>
    <name evidence="10" type="ORF">CSSPJE1EN1_LOCUS4366</name>
</gene>
<evidence type="ECO:0000256" key="5">
    <source>
        <dbReference type="ARBA" id="ARBA00022694"/>
    </source>
</evidence>
<feature type="region of interest" description="Disordered" evidence="8">
    <location>
        <begin position="1"/>
        <end position="25"/>
    </location>
</feature>
<evidence type="ECO:0000256" key="3">
    <source>
        <dbReference type="ARBA" id="ARBA00022679"/>
    </source>
</evidence>
<dbReference type="SUPFAM" id="SSF111278">
    <property type="entry name" value="SSo0622-like"/>
    <property type="match status" value="1"/>
</dbReference>
<organism evidence="10 11">
    <name type="scientific">Sphagnum jensenii</name>
    <dbReference type="NCBI Taxonomy" id="128206"/>
    <lineage>
        <taxon>Eukaryota</taxon>
        <taxon>Viridiplantae</taxon>
        <taxon>Streptophyta</taxon>
        <taxon>Embryophyta</taxon>
        <taxon>Bryophyta</taxon>
        <taxon>Sphagnophytina</taxon>
        <taxon>Sphagnopsida</taxon>
        <taxon>Sphagnales</taxon>
        <taxon>Sphagnaceae</taxon>
        <taxon>Sphagnum</taxon>
    </lineage>
</organism>
<name>A0ABP0VWM1_9BRYO</name>
<dbReference type="InterPro" id="IPR029063">
    <property type="entry name" value="SAM-dependent_MTases_sf"/>
</dbReference>
<dbReference type="InterPro" id="IPR003827">
    <property type="entry name" value="tRNA_yW-synthesising"/>
</dbReference>
<keyword evidence="11" id="KW-1185">Reference proteome</keyword>
<evidence type="ECO:0000259" key="9">
    <source>
        <dbReference type="PROSITE" id="PS51684"/>
    </source>
</evidence>
<evidence type="ECO:0000256" key="6">
    <source>
        <dbReference type="ARBA" id="ARBA00049202"/>
    </source>
</evidence>
<proteinExistence type="predicted"/>
<dbReference type="SUPFAM" id="SSF117281">
    <property type="entry name" value="Kelch motif"/>
    <property type="match status" value="1"/>
</dbReference>
<dbReference type="Gene3D" id="3.30.300.110">
    <property type="entry name" value="Met-10+ protein-like domains"/>
    <property type="match status" value="1"/>
</dbReference>
<dbReference type="InterPro" id="IPR015915">
    <property type="entry name" value="Kelch-typ_b-propeller"/>
</dbReference>
<dbReference type="PANTHER" id="PTHR23245:SF25">
    <property type="entry name" value="TRNA WYBUTOSINE-SYNTHESIZING PROTEIN 2 HOMOLOG"/>
    <property type="match status" value="1"/>
</dbReference>
<dbReference type="PROSITE" id="PS51684">
    <property type="entry name" value="SAM_MT_TRM5_TYW2"/>
    <property type="match status" value="1"/>
</dbReference>
<dbReference type="InterPro" id="IPR030382">
    <property type="entry name" value="MeTrfase_TRM5/TYW2"/>
</dbReference>
<dbReference type="Pfam" id="PF02475">
    <property type="entry name" value="TRM5-TYW2_MTfase"/>
    <property type="match status" value="1"/>
</dbReference>
<protein>
    <recommendedName>
        <fullName evidence="9">SAM-dependent methyltransferase TRM5/TYW2-type domain-containing protein</fullName>
    </recommendedName>
</protein>
<dbReference type="CDD" id="cd02440">
    <property type="entry name" value="AdoMet_MTases"/>
    <property type="match status" value="1"/>
</dbReference>
<comment type="catalytic activity">
    <reaction evidence="7">
        <text>4-demethylwyosine(37) in tRNA(Phe) + S-adenosyl-L-methionine = 4-demethyl-7-[(3S)-3-amino-3-carboxypropyl]wyosine(37) in tRNA(Phe) + S-methyl-5'-thioadenosine + H(+)</text>
        <dbReference type="Rhea" id="RHEA:36355"/>
        <dbReference type="Rhea" id="RHEA-COMP:10164"/>
        <dbReference type="Rhea" id="RHEA-COMP:10378"/>
        <dbReference type="ChEBI" id="CHEBI:15378"/>
        <dbReference type="ChEBI" id="CHEBI:17509"/>
        <dbReference type="ChEBI" id="CHEBI:59789"/>
        <dbReference type="ChEBI" id="CHEBI:64315"/>
        <dbReference type="ChEBI" id="CHEBI:73550"/>
        <dbReference type="EC" id="2.5.1.114"/>
    </reaction>
</comment>
<dbReference type="SUPFAM" id="SSF53335">
    <property type="entry name" value="S-adenosyl-L-methionine-dependent methyltransferases"/>
    <property type="match status" value="1"/>
</dbReference>
<dbReference type="Proteomes" id="UP001497444">
    <property type="component" value="Chromosome 12"/>
</dbReference>
<dbReference type="InterPro" id="IPR056743">
    <property type="entry name" value="TRM5-TYW2-like_MTfase"/>
</dbReference>
<dbReference type="InterPro" id="IPR056744">
    <property type="entry name" value="TRM5/TYW2-like_N"/>
</dbReference>
<dbReference type="Gene3D" id="3.30.1960.10">
    <property type="entry name" value="tRNA wybutosine-synthesizing-like"/>
    <property type="match status" value="2"/>
</dbReference>
<comment type="pathway">
    <text evidence="1">tRNA modification; wybutosine-tRNA(Phe) biosynthesis.</text>
</comment>
<dbReference type="Gene3D" id="3.40.50.150">
    <property type="entry name" value="Vaccinia Virus protein VP39"/>
    <property type="match status" value="1"/>
</dbReference>
<dbReference type="Pfam" id="PF25133">
    <property type="entry name" value="TYW2_N_2"/>
    <property type="match status" value="1"/>
</dbReference>
<dbReference type="Gene3D" id="2.120.10.80">
    <property type="entry name" value="Kelch-type beta propeller"/>
    <property type="match status" value="2"/>
</dbReference>
<evidence type="ECO:0000256" key="8">
    <source>
        <dbReference type="SAM" id="MobiDB-lite"/>
    </source>
</evidence>
<dbReference type="EMBL" id="OZ020107">
    <property type="protein sequence ID" value="CAK9258888.1"/>
    <property type="molecule type" value="Genomic_DNA"/>
</dbReference>
<keyword evidence="3" id="KW-0808">Transferase</keyword>
<reference evidence="10" key="1">
    <citation type="submission" date="2024-02" db="EMBL/GenBank/DDBJ databases">
        <authorList>
            <consortium name="ELIXIR-Norway"/>
            <consortium name="Elixir Norway"/>
        </authorList>
    </citation>
    <scope>NUCLEOTIDE SEQUENCE</scope>
</reference>
<comment type="catalytic activity">
    <reaction evidence="6">
        <text>4-demethyl-7-[(3S)-3-amino-3-carboxypropyl]wyosine(37) in tRNA(Phe) + S-adenosyl-L-methionine = 7-[(3S)-3-amino-3-carboxypropyl]wyosine(37) in tRNA(Phe) + S-adenosyl-L-homocysteine + H(+)</text>
        <dbReference type="Rhea" id="RHEA:36635"/>
        <dbReference type="Rhea" id="RHEA-COMP:10378"/>
        <dbReference type="Rhea" id="RHEA-COMP:10379"/>
        <dbReference type="ChEBI" id="CHEBI:15378"/>
        <dbReference type="ChEBI" id="CHEBI:57856"/>
        <dbReference type="ChEBI" id="CHEBI:59789"/>
        <dbReference type="ChEBI" id="CHEBI:73543"/>
        <dbReference type="ChEBI" id="CHEBI:73550"/>
        <dbReference type="EC" id="2.1.1.282"/>
    </reaction>
</comment>
<feature type="region of interest" description="Disordered" evidence="8">
    <location>
        <begin position="80"/>
        <end position="102"/>
    </location>
</feature>
<dbReference type="PANTHER" id="PTHR23245">
    <property type="entry name" value="TRNA METHYLTRANSFERASE"/>
    <property type="match status" value="1"/>
</dbReference>
<keyword evidence="5" id="KW-0819">tRNA processing</keyword>
<evidence type="ECO:0000256" key="1">
    <source>
        <dbReference type="ARBA" id="ARBA00004797"/>
    </source>
</evidence>
<dbReference type="InterPro" id="IPR036602">
    <property type="entry name" value="tRNA_yW-synthesising-like_sf"/>
</dbReference>
<sequence length="1009" mass="110427">MDFDTRKRSVMEGLASDEKDKSRKGGVDAPIAALITRINSHPLFFTTSSCSGRVSIFSEASSLRTVGSTQAQEDVTGTNLCTPETNIEEDGNQKMDTDTRKKKKKKKGGDWVYVTHDAAIADELIKEVQAYCSSPQEGLLVFRFEPFILALECCTPEAAQLLVSCALSSGFRESGITSMGRRNIVGVRCSIRMEVPIAEDGELLIPEEYLRFLTALANQKMEANFQRTQKFLSNFKDQVVMGELTGSGKSDWCSSVAAPLVVQGELVGRLQRWSHSAVLMTRKSGEPSILIFGGFGAQGCHKRLGDLLLLDPLTGVLEVIISSDAPKPRMAHVAVTVGQNMVVIGGRQDPNTCLGDVCVFNLETKTWSFPQVTGAQFPPRHRHAATVVGSDIYVFGGINAGSILGDFYVLNTDFWTWTAIECEGHRPSSRHSHSLAAVAQKLYLFGGRDAKTVYGDLNVYCLETHTWVELRTGGAMSTPRFSHSMTAFGKWLVILGGCPIGKHSRDICLFDVTCSKGRLLPLALPSGDFMMVRHSATLVGTSLVIIGGGAVCFAFGTTLNSSFSLDLEPYIAIRACRQSRKEEESDEAILTRIKETQGCKEQGTWVLKLETKIAKTGKDALKQIGWLDRTRKPRVLCKGAYVAFPIRKEAALFLKQSNQKKASDLQDSEESQSNLVTSTQSNRLFLQDVLVKLLATGGEIVEMEMALDLKRPISPAVTLQTAVTNLLEKAGLPMSLVEEIPKSWERLGDMAVLPAGSLSSSRWHTLGQALWTTTASVLGVTSIAQQAPVASTGTRDSRLRVLWGEGGWVEHKENGILYCFDATKCMFSSGNVSEKLRMARLNCAGEVIVDLFAGIGYYVLPFLLKAGARKVYACEWNPHAITALRHNLLINGVENQCIVIEGDNRLTAPQGVADRVCLGLLPTSEGSWNTGLKALRPEGGFLHVHNNVKDVEEASWIDYLVSSLKTMSSVLGQHWTIRVVHVERVKWYAPHIRHIVVDIQCSVTTTAAG</sequence>
<keyword evidence="2" id="KW-0489">Methyltransferase</keyword>